<feature type="domain" description="NERD" evidence="1">
    <location>
        <begin position="37"/>
        <end position="151"/>
    </location>
</feature>
<evidence type="ECO:0000313" key="3">
    <source>
        <dbReference type="Proteomes" id="UP000315103"/>
    </source>
</evidence>
<sequence>MFMTERHESKELLFHEVIEKRCVLRDGEANRLKILRQGLEGERIYDRLWEEIGHTSLMIFRGIWMRIENAILQLDALVVTDGQLIVNEIKNYTGRYKYEDGTWSVNSFQISEDPLAQLNRTAGKLVRLKYLDNQQFDVEKKVVFVNSDFNLTTSSGEGRKHIIDRSLLKHYLRDITRSRSGQNASELASAIREYMIEDPMTVPEVEAERIKAGFYCGRCSSFDLELEHFRTRCVRCGHSETFEYQAVQAIIDFATLFPEQSITKQNIRWITGGAVSDRRLERYLNRYCTLAMRGKHSAYTIDTLNLGELLKMKGYASKYEKDKQILAD</sequence>
<dbReference type="OrthoDB" id="2418082at2"/>
<organism evidence="2 3">
    <name type="scientific">Salinicoccus cyprini</name>
    <dbReference type="NCBI Taxonomy" id="2493691"/>
    <lineage>
        <taxon>Bacteria</taxon>
        <taxon>Bacillati</taxon>
        <taxon>Bacillota</taxon>
        <taxon>Bacilli</taxon>
        <taxon>Bacillales</taxon>
        <taxon>Staphylococcaceae</taxon>
        <taxon>Salinicoccus</taxon>
    </lineage>
</organism>
<dbReference type="InterPro" id="IPR011528">
    <property type="entry name" value="NERD"/>
</dbReference>
<evidence type="ECO:0000313" key="2">
    <source>
        <dbReference type="EMBL" id="TVT28824.1"/>
    </source>
</evidence>
<dbReference type="EMBL" id="VMSJ01000001">
    <property type="protein sequence ID" value="TVT28824.1"/>
    <property type="molecule type" value="Genomic_DNA"/>
</dbReference>
<dbReference type="Proteomes" id="UP000315103">
    <property type="component" value="Unassembled WGS sequence"/>
</dbReference>
<gene>
    <name evidence="2" type="ORF">FO441_00670</name>
</gene>
<name>A0A558AX46_9STAP</name>
<comment type="caution">
    <text evidence="2">The sequence shown here is derived from an EMBL/GenBank/DDBJ whole genome shotgun (WGS) entry which is preliminary data.</text>
</comment>
<protein>
    <submittedName>
        <fullName evidence="2">NERD domain-containing protein</fullName>
    </submittedName>
</protein>
<dbReference type="RefSeq" id="WP_145284322.1">
    <property type="nucleotide sequence ID" value="NZ_VMSJ01000001.1"/>
</dbReference>
<reference evidence="2 3" key="1">
    <citation type="submission" date="2019-07" db="EMBL/GenBank/DDBJ databases">
        <title>Salinicoccus cyprini sp. nov., isolated from gastro-intestinal tract of mirror carp, Cyprinus carpio var. specularis, collected from Gobind Sagar Reservoir, Himachal Pradesh, India.</title>
        <authorList>
            <person name="Talwar C."/>
            <person name="Singh A.K."/>
            <person name="Lal R."/>
            <person name="Negi R.K."/>
        </authorList>
    </citation>
    <scope>NUCLEOTIDE SEQUENCE [LARGE SCALE GENOMIC DNA]</scope>
    <source>
        <strain evidence="2 3">CT19</strain>
    </source>
</reference>
<dbReference type="AlphaFoldDB" id="A0A558AX46"/>
<accession>A0A558AX46</accession>
<dbReference type="Pfam" id="PF08378">
    <property type="entry name" value="NERD"/>
    <property type="match status" value="1"/>
</dbReference>
<proteinExistence type="predicted"/>
<keyword evidence="3" id="KW-1185">Reference proteome</keyword>
<evidence type="ECO:0000259" key="1">
    <source>
        <dbReference type="PROSITE" id="PS50965"/>
    </source>
</evidence>
<dbReference type="PROSITE" id="PS50965">
    <property type="entry name" value="NERD"/>
    <property type="match status" value="1"/>
</dbReference>